<evidence type="ECO:0000256" key="1">
    <source>
        <dbReference type="SAM" id="MobiDB-lite"/>
    </source>
</evidence>
<gene>
    <name evidence="2" type="ORF">GGX14DRAFT_392377</name>
</gene>
<name>A0AAD6YFK0_9AGAR</name>
<evidence type="ECO:0000313" key="2">
    <source>
        <dbReference type="EMBL" id="KAJ7214347.1"/>
    </source>
</evidence>
<protein>
    <submittedName>
        <fullName evidence="2">Uncharacterized protein</fullName>
    </submittedName>
</protein>
<keyword evidence="3" id="KW-1185">Reference proteome</keyword>
<evidence type="ECO:0000313" key="3">
    <source>
        <dbReference type="Proteomes" id="UP001219525"/>
    </source>
</evidence>
<dbReference type="AlphaFoldDB" id="A0AAD6YFK0"/>
<sequence>MGENVTALEPIRELLRDPSRKAIVLPAVMHEPVEVDFAADPQVGLDVLSFNPTAIRARLGVQRAIVGAIAAVPTIEPPPIELEDEPPCPPDLHQSILAFAPPEQDGDYDWMEVSRPTKKARPDAGRTSTTPAKRRPRRCAPCAAAGCGDEMRQRTVSLQSTRRPGSPRIRLSNAVRLRTAVLRAYSRRYGRRRTSFGDVYYAYLSRAEGVPAMQTSGVSTNTANEKYNRRTAAMPIYASIENLRALDAIQPRLKLGLPAVSIPSPSSVPAKDNENTPLLLVRLEASGLAEEQAGEPVINGSFVRKEIGLIIGINPLNGVFDISNFRELWCFVNPKLSPVNCVTSHIFTSRTFLALLDVTPTGDKKTNLRQSAQDYQLYQLLVSEVRSIYWVLKQMGKREKGRPINRKVFYTVAGHGRDWRAARTRRPSQARRRVHTDDQEIFIHHINHSVQKDRYFANWANLLASEKMKMVGPSEFSLQTE</sequence>
<comment type="caution">
    <text evidence="2">The sequence shown here is derived from an EMBL/GenBank/DDBJ whole genome shotgun (WGS) entry which is preliminary data.</text>
</comment>
<accession>A0AAD6YFK0</accession>
<dbReference type="EMBL" id="JARJCW010000019">
    <property type="protein sequence ID" value="KAJ7214347.1"/>
    <property type="molecule type" value="Genomic_DNA"/>
</dbReference>
<reference evidence="2" key="1">
    <citation type="submission" date="2023-03" db="EMBL/GenBank/DDBJ databases">
        <title>Massive genome expansion in bonnet fungi (Mycena s.s.) driven by repeated elements and novel gene families across ecological guilds.</title>
        <authorList>
            <consortium name="Lawrence Berkeley National Laboratory"/>
            <person name="Harder C.B."/>
            <person name="Miyauchi S."/>
            <person name="Viragh M."/>
            <person name="Kuo A."/>
            <person name="Thoen E."/>
            <person name="Andreopoulos B."/>
            <person name="Lu D."/>
            <person name="Skrede I."/>
            <person name="Drula E."/>
            <person name="Henrissat B."/>
            <person name="Morin E."/>
            <person name="Kohler A."/>
            <person name="Barry K."/>
            <person name="LaButti K."/>
            <person name="Morin E."/>
            <person name="Salamov A."/>
            <person name="Lipzen A."/>
            <person name="Mereny Z."/>
            <person name="Hegedus B."/>
            <person name="Baldrian P."/>
            <person name="Stursova M."/>
            <person name="Weitz H."/>
            <person name="Taylor A."/>
            <person name="Grigoriev I.V."/>
            <person name="Nagy L.G."/>
            <person name="Martin F."/>
            <person name="Kauserud H."/>
        </authorList>
    </citation>
    <scope>NUCLEOTIDE SEQUENCE</scope>
    <source>
        <strain evidence="2">9144</strain>
    </source>
</reference>
<feature type="region of interest" description="Disordered" evidence="1">
    <location>
        <begin position="116"/>
        <end position="137"/>
    </location>
</feature>
<proteinExistence type="predicted"/>
<dbReference type="Proteomes" id="UP001219525">
    <property type="component" value="Unassembled WGS sequence"/>
</dbReference>
<organism evidence="2 3">
    <name type="scientific">Mycena pura</name>
    <dbReference type="NCBI Taxonomy" id="153505"/>
    <lineage>
        <taxon>Eukaryota</taxon>
        <taxon>Fungi</taxon>
        <taxon>Dikarya</taxon>
        <taxon>Basidiomycota</taxon>
        <taxon>Agaricomycotina</taxon>
        <taxon>Agaricomycetes</taxon>
        <taxon>Agaricomycetidae</taxon>
        <taxon>Agaricales</taxon>
        <taxon>Marasmiineae</taxon>
        <taxon>Mycenaceae</taxon>
        <taxon>Mycena</taxon>
    </lineage>
</organism>